<sequence length="464" mass="51584">MHDQFEVTSFLQKSIASSQSGRVHIIGKDVEWCLDIVDGQLLFAAHSLQYLTALETVLPSLGYEAALSVYWRLARSDSYKRQSGDQGLEALNWTCKVVAALVRYEALSLEQAENTLAKLAEDAVESLLGLDAATVNWYPMPKDLWHVNTQGVDISALIDRLLARLKLWQSVCDRIISPHQRPYCENTSDLYQEVPQGILPHQMLTALARLMQGASIRQLAQAVKQDEAKLAKLLYPYIRHRVIKLWPPVQPLDRLPWIPQTKQPSDMTSSVATVRQSETAGLVVHAPSSASSGLVVKKASSVGSGLVTNHRLSSNTRSIIKQQSGSNSLGKRSSIEPKTRHLIICIDDSQAMLEKIDSYLDPEHFELKTIIDPVASVSKICVMKPDLVLMDVSMPSINGNSLCQILKRSYMFKDVPIIMISSNASPLNKATAQSSGATDYLEKPFSKAQLMRVLETYLEIKRSF</sequence>
<accession>A0A947DI76</accession>
<organism evidence="4 5">
    <name type="scientific">Leptothoe spongobia TAU-MAC 1115</name>
    <dbReference type="NCBI Taxonomy" id="1967444"/>
    <lineage>
        <taxon>Bacteria</taxon>
        <taxon>Bacillati</taxon>
        <taxon>Cyanobacteriota</taxon>
        <taxon>Cyanophyceae</taxon>
        <taxon>Nodosilineales</taxon>
        <taxon>Cymatolegaceae</taxon>
        <taxon>Leptothoe</taxon>
        <taxon>Leptothoe spongobia</taxon>
    </lineage>
</organism>
<evidence type="ECO:0000313" key="4">
    <source>
        <dbReference type="EMBL" id="MBT9317495.1"/>
    </source>
</evidence>
<dbReference type="InterPro" id="IPR050595">
    <property type="entry name" value="Bact_response_regulator"/>
</dbReference>
<dbReference type="InterPro" id="IPR001789">
    <property type="entry name" value="Sig_transdc_resp-reg_receiver"/>
</dbReference>
<dbReference type="PANTHER" id="PTHR44591:SF3">
    <property type="entry name" value="RESPONSE REGULATORY DOMAIN-CONTAINING PROTEIN"/>
    <property type="match status" value="1"/>
</dbReference>
<keyword evidence="5" id="KW-1185">Reference proteome</keyword>
<protein>
    <submittedName>
        <fullName evidence="4">Response regulator</fullName>
    </submittedName>
</protein>
<reference evidence="4" key="1">
    <citation type="submission" date="2020-11" db="EMBL/GenBank/DDBJ databases">
        <authorList>
            <person name="Konstantinou D."/>
            <person name="Gkelis S."/>
            <person name="Popin R."/>
            <person name="Fewer D."/>
            <person name="Sivonen K."/>
        </authorList>
    </citation>
    <scope>NUCLEOTIDE SEQUENCE</scope>
    <source>
        <strain evidence="4">TAU-MAC 1115</strain>
    </source>
</reference>
<dbReference type="Proteomes" id="UP000717364">
    <property type="component" value="Unassembled WGS sequence"/>
</dbReference>
<evidence type="ECO:0000313" key="5">
    <source>
        <dbReference type="Proteomes" id="UP000717364"/>
    </source>
</evidence>
<keyword evidence="1 2" id="KW-0597">Phosphoprotein</keyword>
<proteinExistence type="predicted"/>
<dbReference type="PROSITE" id="PS50110">
    <property type="entry name" value="RESPONSE_REGULATORY"/>
    <property type="match status" value="1"/>
</dbReference>
<dbReference type="Gene3D" id="3.40.50.2300">
    <property type="match status" value="1"/>
</dbReference>
<feature type="modified residue" description="4-aspartylphosphate" evidence="2">
    <location>
        <position position="391"/>
    </location>
</feature>
<dbReference type="AlphaFoldDB" id="A0A947DI76"/>
<reference evidence="4" key="2">
    <citation type="journal article" date="2021" name="Mar. Drugs">
        <title>Genome Reduction and Secondary Metabolism of the Marine Sponge-Associated Cyanobacterium Leptothoe.</title>
        <authorList>
            <person name="Konstantinou D."/>
            <person name="Popin R.V."/>
            <person name="Fewer D.P."/>
            <person name="Sivonen K."/>
            <person name="Gkelis S."/>
        </authorList>
    </citation>
    <scope>NUCLEOTIDE SEQUENCE</scope>
    <source>
        <strain evidence="4">TAU-MAC 1115</strain>
    </source>
</reference>
<dbReference type="Pfam" id="PF00072">
    <property type="entry name" value="Response_reg"/>
    <property type="match status" value="1"/>
</dbReference>
<dbReference type="PANTHER" id="PTHR44591">
    <property type="entry name" value="STRESS RESPONSE REGULATOR PROTEIN 1"/>
    <property type="match status" value="1"/>
</dbReference>
<dbReference type="InterPro" id="IPR025497">
    <property type="entry name" value="PatA-like_N"/>
</dbReference>
<name>A0A947DI76_9CYAN</name>
<dbReference type="InterPro" id="IPR011006">
    <property type="entry name" value="CheY-like_superfamily"/>
</dbReference>
<dbReference type="SMART" id="SM00448">
    <property type="entry name" value="REC"/>
    <property type="match status" value="1"/>
</dbReference>
<comment type="caution">
    <text evidence="4">The sequence shown here is derived from an EMBL/GenBank/DDBJ whole genome shotgun (WGS) entry which is preliminary data.</text>
</comment>
<dbReference type="RefSeq" id="WP_215610558.1">
    <property type="nucleotide sequence ID" value="NZ_JADOES010000048.1"/>
</dbReference>
<gene>
    <name evidence="4" type="ORF">IXB50_18895</name>
</gene>
<evidence type="ECO:0000256" key="2">
    <source>
        <dbReference type="PROSITE-ProRule" id="PRU00169"/>
    </source>
</evidence>
<dbReference type="SUPFAM" id="SSF52172">
    <property type="entry name" value="CheY-like"/>
    <property type="match status" value="1"/>
</dbReference>
<dbReference type="GO" id="GO:0000160">
    <property type="term" value="P:phosphorelay signal transduction system"/>
    <property type="evidence" value="ECO:0007669"/>
    <property type="project" value="InterPro"/>
</dbReference>
<evidence type="ECO:0000259" key="3">
    <source>
        <dbReference type="PROSITE" id="PS50110"/>
    </source>
</evidence>
<evidence type="ECO:0000256" key="1">
    <source>
        <dbReference type="ARBA" id="ARBA00022553"/>
    </source>
</evidence>
<dbReference type="EMBL" id="JADOES010000048">
    <property type="protein sequence ID" value="MBT9317495.1"/>
    <property type="molecule type" value="Genomic_DNA"/>
</dbReference>
<dbReference type="Pfam" id="PF14332">
    <property type="entry name" value="DUF4388"/>
    <property type="match status" value="1"/>
</dbReference>
<feature type="domain" description="Response regulatory" evidence="3">
    <location>
        <begin position="342"/>
        <end position="458"/>
    </location>
</feature>